<evidence type="ECO:0000256" key="4">
    <source>
        <dbReference type="ARBA" id="ARBA00004496"/>
    </source>
</evidence>
<dbReference type="GO" id="GO:0000288">
    <property type="term" value="P:nuclear-transcribed mRNA catabolic process, deadenylation-dependent decay"/>
    <property type="evidence" value="ECO:0000318"/>
    <property type="project" value="GO_Central"/>
</dbReference>
<evidence type="ECO:0000256" key="1">
    <source>
        <dbReference type="ARBA" id="ARBA00001663"/>
    </source>
</evidence>
<dbReference type="GeneID" id="100821768"/>
<dbReference type="GO" id="GO:0004535">
    <property type="term" value="F:poly(A)-specific ribonuclease activity"/>
    <property type="evidence" value="ECO:0000318"/>
    <property type="project" value="GO_Central"/>
</dbReference>
<dbReference type="Proteomes" id="UP000008810">
    <property type="component" value="Chromosome 5"/>
</dbReference>
<sequence length="353" mass="37377">MPSSGFAFVPGSGGKKAPAVEIRQVWAYNMDLELKAMRSAAERCPFVAMDTEFPGVIHTHPTKHHAALTAAERYELLKANVDALQLIQVGLTFAATADSPPEVAFEVNLRGFDPRIHRHAPDSVALLAAQGIDFAAHRDHGVDPRVFAAMLRTAGLVPGKWAGSPRTWVTFSAGYDFGYMVKLLIGRKLPASMADFQGLVRAFFGDEVYDVKQMMTGCGGLYGGLERVAGSLGVQRVAGRCHQAGSDSVLTWDAYRRMRQVYFPQHGVLRAAYAGVIFGLEPCPPMAATAAQVNCGGGGGYYSFPAMAPAQVASIGGGSWVVPPAAARMASGGRKGARRARGSKVAPAAAAVL</sequence>
<dbReference type="PANTHER" id="PTHR10797">
    <property type="entry name" value="CCR4-NOT TRANSCRIPTION COMPLEX SUBUNIT"/>
    <property type="match status" value="1"/>
</dbReference>
<evidence type="ECO:0000256" key="9">
    <source>
        <dbReference type="ARBA" id="ARBA00022722"/>
    </source>
</evidence>
<evidence type="ECO:0000256" key="10">
    <source>
        <dbReference type="ARBA" id="ARBA00022723"/>
    </source>
</evidence>
<dbReference type="GO" id="GO:0046872">
    <property type="term" value="F:metal ion binding"/>
    <property type="evidence" value="ECO:0007669"/>
    <property type="project" value="UniProtKB-KW"/>
</dbReference>
<keyword evidence="20" id="KW-1185">Reference proteome</keyword>
<comment type="subunit">
    <text evidence="6">Component of the CCR4-NOT complex, at least composed of CRR4 and CAF1 proteins.</text>
</comment>
<evidence type="ECO:0000313" key="19">
    <source>
        <dbReference type="EnsemblPlants" id="KQJ85373"/>
    </source>
</evidence>
<evidence type="ECO:0000256" key="3">
    <source>
        <dbReference type="ARBA" id="ARBA00004123"/>
    </source>
</evidence>
<evidence type="ECO:0000313" key="18">
    <source>
        <dbReference type="EMBL" id="KQJ85373.1"/>
    </source>
</evidence>
<evidence type="ECO:0000256" key="11">
    <source>
        <dbReference type="ARBA" id="ARBA00022801"/>
    </source>
</evidence>
<keyword evidence="12" id="KW-0269">Exonuclease</keyword>
<evidence type="ECO:0000256" key="14">
    <source>
        <dbReference type="ARBA" id="ARBA00023015"/>
    </source>
</evidence>
<reference evidence="18" key="2">
    <citation type="submission" date="2017-06" db="EMBL/GenBank/DDBJ databases">
        <title>WGS assembly of Brachypodium distachyon.</title>
        <authorList>
            <consortium name="The International Brachypodium Initiative"/>
            <person name="Lucas S."/>
            <person name="Harmon-Smith M."/>
            <person name="Lail K."/>
            <person name="Tice H."/>
            <person name="Grimwood J."/>
            <person name="Bruce D."/>
            <person name="Barry K."/>
            <person name="Shu S."/>
            <person name="Lindquist E."/>
            <person name="Wang M."/>
            <person name="Pitluck S."/>
            <person name="Vogel J.P."/>
            <person name="Garvin D.F."/>
            <person name="Mockler T.C."/>
            <person name="Schmutz J."/>
            <person name="Rokhsar D."/>
            <person name="Bevan M.W."/>
        </authorList>
    </citation>
    <scope>NUCLEOTIDE SEQUENCE</scope>
    <source>
        <strain evidence="18">Bd21</strain>
    </source>
</reference>
<evidence type="ECO:0000313" key="20">
    <source>
        <dbReference type="Proteomes" id="UP000008810"/>
    </source>
</evidence>
<comment type="function">
    <text evidence="17">Ubiquitous transcription factor required for a diverse set of processes. It is a component of the CCR4 complex involved in the control of gene expression.</text>
</comment>
<evidence type="ECO:0000256" key="6">
    <source>
        <dbReference type="ARBA" id="ARBA00011757"/>
    </source>
</evidence>
<name>I1J3I3_BRADI</name>
<dbReference type="EnsemblPlants" id="KQJ85373">
    <property type="protein sequence ID" value="KQJ85373"/>
    <property type="gene ID" value="BRADI_5g26650v3"/>
</dbReference>
<evidence type="ECO:0000256" key="17">
    <source>
        <dbReference type="ARBA" id="ARBA00025148"/>
    </source>
</evidence>
<dbReference type="GO" id="GO:0000932">
    <property type="term" value="C:P-body"/>
    <property type="evidence" value="ECO:0000318"/>
    <property type="project" value="GO_Central"/>
</dbReference>
<dbReference type="eggNOG" id="KOG0304">
    <property type="taxonomic scope" value="Eukaryota"/>
</dbReference>
<keyword evidence="10" id="KW-0479">Metal-binding</keyword>
<comment type="subcellular location">
    <subcellularLocation>
        <location evidence="4">Cytoplasm</location>
    </subcellularLocation>
    <subcellularLocation>
        <location evidence="3">Nucleus</location>
    </subcellularLocation>
</comment>
<dbReference type="Gene3D" id="3.30.420.10">
    <property type="entry name" value="Ribonuclease H-like superfamily/Ribonuclease H"/>
    <property type="match status" value="1"/>
</dbReference>
<keyword evidence="16" id="KW-0539">Nucleus</keyword>
<keyword evidence="8" id="KW-0963">Cytoplasm</keyword>
<dbReference type="FunFam" id="3.30.420.10:FF:000067">
    <property type="entry name" value="Putative CCR4-associated factor 1 11"/>
    <property type="match status" value="1"/>
</dbReference>
<evidence type="ECO:0000256" key="8">
    <source>
        <dbReference type="ARBA" id="ARBA00022490"/>
    </source>
</evidence>
<organism evidence="18">
    <name type="scientific">Brachypodium distachyon</name>
    <name type="common">Purple false brome</name>
    <name type="synonym">Trachynia distachya</name>
    <dbReference type="NCBI Taxonomy" id="15368"/>
    <lineage>
        <taxon>Eukaryota</taxon>
        <taxon>Viridiplantae</taxon>
        <taxon>Streptophyta</taxon>
        <taxon>Embryophyta</taxon>
        <taxon>Tracheophyta</taxon>
        <taxon>Spermatophyta</taxon>
        <taxon>Magnoliopsida</taxon>
        <taxon>Liliopsida</taxon>
        <taxon>Poales</taxon>
        <taxon>Poaceae</taxon>
        <taxon>BOP clade</taxon>
        <taxon>Pooideae</taxon>
        <taxon>Stipodae</taxon>
        <taxon>Brachypodieae</taxon>
        <taxon>Brachypodium</taxon>
    </lineage>
</organism>
<dbReference type="STRING" id="15368.I1J3I3"/>
<dbReference type="GO" id="GO:0003723">
    <property type="term" value="F:RNA binding"/>
    <property type="evidence" value="ECO:0007669"/>
    <property type="project" value="UniProtKB-KW"/>
</dbReference>
<dbReference type="InterPro" id="IPR036397">
    <property type="entry name" value="RNaseH_sf"/>
</dbReference>
<evidence type="ECO:0000256" key="15">
    <source>
        <dbReference type="ARBA" id="ARBA00023163"/>
    </source>
</evidence>
<dbReference type="KEGG" id="bdi:100821768"/>
<dbReference type="InterPro" id="IPR039637">
    <property type="entry name" value="CNOT7/CNOT8/Pop2"/>
</dbReference>
<dbReference type="OMA" id="WAYNLES"/>
<dbReference type="Pfam" id="PF04857">
    <property type="entry name" value="CAF1"/>
    <property type="match status" value="1"/>
</dbReference>
<dbReference type="OrthoDB" id="1164111at2759"/>
<dbReference type="RefSeq" id="XP_003579503.1">
    <property type="nucleotide sequence ID" value="XM_003579455.4"/>
</dbReference>
<keyword evidence="13" id="KW-0694">RNA-binding</keyword>
<comment type="similarity">
    <text evidence="5">Belongs to the CAF1 family.</text>
</comment>
<reference evidence="19" key="3">
    <citation type="submission" date="2018-08" db="UniProtKB">
        <authorList>
            <consortium name="EnsemblPlants"/>
        </authorList>
    </citation>
    <scope>IDENTIFICATION</scope>
    <source>
        <strain evidence="19">cv. Bd21</strain>
    </source>
</reference>
<dbReference type="EC" id="3.1.13.4" evidence="7"/>
<evidence type="ECO:0000256" key="12">
    <source>
        <dbReference type="ARBA" id="ARBA00022839"/>
    </source>
</evidence>
<dbReference type="SUPFAM" id="SSF53098">
    <property type="entry name" value="Ribonuclease H-like"/>
    <property type="match status" value="1"/>
</dbReference>
<dbReference type="Gramene" id="KQJ85373">
    <property type="protein sequence ID" value="KQJ85373"/>
    <property type="gene ID" value="BRADI_5g26650v3"/>
</dbReference>
<accession>I1J3I3</accession>
<reference evidence="18 19" key="1">
    <citation type="journal article" date="2010" name="Nature">
        <title>Genome sequencing and analysis of the model grass Brachypodium distachyon.</title>
        <authorList>
            <consortium name="International Brachypodium Initiative"/>
        </authorList>
    </citation>
    <scope>NUCLEOTIDE SEQUENCE [LARGE SCALE GENOMIC DNA]</scope>
    <source>
        <strain evidence="18 19">Bd21</strain>
    </source>
</reference>
<dbReference type="GO" id="GO:0005634">
    <property type="term" value="C:nucleus"/>
    <property type="evidence" value="ECO:0007669"/>
    <property type="project" value="UniProtKB-SubCell"/>
</dbReference>
<dbReference type="HOGENOM" id="CLU_027974_1_0_1"/>
<comment type="cofactor">
    <cofactor evidence="2">
        <name>a divalent metal cation</name>
        <dbReference type="ChEBI" id="CHEBI:60240"/>
    </cofactor>
</comment>
<evidence type="ECO:0000256" key="5">
    <source>
        <dbReference type="ARBA" id="ARBA00008372"/>
    </source>
</evidence>
<dbReference type="GO" id="GO:0030015">
    <property type="term" value="C:CCR4-NOT core complex"/>
    <property type="evidence" value="ECO:0000318"/>
    <property type="project" value="GO_Central"/>
</dbReference>
<evidence type="ECO:0000256" key="16">
    <source>
        <dbReference type="ARBA" id="ARBA00023242"/>
    </source>
</evidence>
<gene>
    <name evidence="19" type="primary">LOC100821768</name>
    <name evidence="18" type="ORF">BRADI_5g26650v3</name>
</gene>
<evidence type="ECO:0000256" key="13">
    <source>
        <dbReference type="ARBA" id="ARBA00022884"/>
    </source>
</evidence>
<proteinExistence type="inferred from homology"/>
<dbReference type="AlphaFoldDB" id="I1J3I3"/>
<keyword evidence="11" id="KW-0378">Hydrolase</keyword>
<evidence type="ECO:0000256" key="7">
    <source>
        <dbReference type="ARBA" id="ARBA00012161"/>
    </source>
</evidence>
<evidence type="ECO:0000256" key="2">
    <source>
        <dbReference type="ARBA" id="ARBA00001968"/>
    </source>
</evidence>
<protein>
    <recommendedName>
        <fullName evidence="7">poly(A)-specific ribonuclease</fullName>
        <ecNumber evidence="7">3.1.13.4</ecNumber>
    </recommendedName>
</protein>
<keyword evidence="15" id="KW-0804">Transcription</keyword>
<keyword evidence="14" id="KW-0805">Transcription regulation</keyword>
<dbReference type="FunCoup" id="I1J3I3">
    <property type="interactions" value="2"/>
</dbReference>
<keyword evidence="9" id="KW-0540">Nuclease</keyword>
<dbReference type="InterPro" id="IPR006941">
    <property type="entry name" value="RNase_CAF1"/>
</dbReference>
<dbReference type="EMBL" id="CM000884">
    <property type="protein sequence ID" value="KQJ85373.1"/>
    <property type="molecule type" value="Genomic_DNA"/>
</dbReference>
<dbReference type="InterPro" id="IPR012337">
    <property type="entry name" value="RNaseH-like_sf"/>
</dbReference>
<comment type="catalytic activity">
    <reaction evidence="1">
        <text>Exonucleolytic cleavage of poly(A) to 5'-AMP.</text>
        <dbReference type="EC" id="3.1.13.4"/>
    </reaction>
</comment>